<dbReference type="AlphaFoldDB" id="A0A9P7Z3M3"/>
<gene>
    <name evidence="2" type="ORF">BJ878DRAFT_550836</name>
</gene>
<dbReference type="EMBL" id="MU253917">
    <property type="protein sequence ID" value="KAG9244280.1"/>
    <property type="molecule type" value="Genomic_DNA"/>
</dbReference>
<dbReference type="Proteomes" id="UP000887226">
    <property type="component" value="Unassembled WGS sequence"/>
</dbReference>
<accession>A0A9P7Z3M3</accession>
<sequence length="588" mass="68232">MERSKKQWDELVTKYRYGINPTELTDATNEDLDNYVDTFIRINDSIGFTDDSIWHCYRDKFEDFTVETFKKMPKEAIIKLRNYLLSHGVYIAPPKYTPLAKGCNQCLFDVIHEEEKHQWTQDEIDRIHAKVTKILTQMPQDEVNWRKRKAIELTLKSTPSNMDPLAEIASVAKLYTEEQKYGGGDDSFEYKSTIFVDICSRSGLPDVGYMAAFPIMLKGVALSHYYSSNLGGRSYENACTHMSNFFEGDVFKSLKVEQWNNTTLKGMMGLTANAGKSIYELFRLLVEELSILRDSIYEDMRTDVFFRDKIKTACGGHEACRIGLSKPVKDIGEYINGIRSSISTWEKENSHRTENTCLTDGNHPFTDRNPRETYYTDRKYHRKDENYRPSAGYQDNSQNRQFQGKHGSRSRSTENGKCYVCRKENCRSWKHTDEERHKQKEEYRQRFNENKSRTGFTGDFKSNFRQYVILCEGDDEDKEEDLIGTFESMILGRGAPGFEESDDDCFFTFSEALDSDLAISMSVELANRAYSHNIEPSLSMPTYSEPLLERPIQFSEVNPCQYNSNANEYGCLFNRQLTCCKEILYLVY</sequence>
<proteinExistence type="predicted"/>
<evidence type="ECO:0000313" key="2">
    <source>
        <dbReference type="EMBL" id="KAG9244280.1"/>
    </source>
</evidence>
<protein>
    <submittedName>
        <fullName evidence="2">Uncharacterized protein</fullName>
    </submittedName>
</protein>
<evidence type="ECO:0000313" key="3">
    <source>
        <dbReference type="Proteomes" id="UP000887226"/>
    </source>
</evidence>
<comment type="caution">
    <text evidence="2">The sequence shown here is derived from an EMBL/GenBank/DDBJ whole genome shotgun (WGS) entry which is preliminary data.</text>
</comment>
<name>A0A9P7Z3M3_9HELO</name>
<evidence type="ECO:0000256" key="1">
    <source>
        <dbReference type="SAM" id="MobiDB-lite"/>
    </source>
</evidence>
<organism evidence="2 3">
    <name type="scientific">Calycina marina</name>
    <dbReference type="NCBI Taxonomy" id="1763456"/>
    <lineage>
        <taxon>Eukaryota</taxon>
        <taxon>Fungi</taxon>
        <taxon>Dikarya</taxon>
        <taxon>Ascomycota</taxon>
        <taxon>Pezizomycotina</taxon>
        <taxon>Leotiomycetes</taxon>
        <taxon>Helotiales</taxon>
        <taxon>Pezizellaceae</taxon>
        <taxon>Calycina</taxon>
    </lineage>
</organism>
<feature type="compositionally biased region" description="Basic and acidic residues" evidence="1">
    <location>
        <begin position="345"/>
        <end position="354"/>
    </location>
</feature>
<feature type="compositionally biased region" description="Basic and acidic residues" evidence="1">
    <location>
        <begin position="365"/>
        <end position="387"/>
    </location>
</feature>
<feature type="compositionally biased region" description="Polar residues" evidence="1">
    <location>
        <begin position="393"/>
        <end position="402"/>
    </location>
</feature>
<dbReference type="OrthoDB" id="3599542at2759"/>
<reference evidence="2" key="1">
    <citation type="journal article" date="2021" name="IMA Fungus">
        <title>Genomic characterization of three marine fungi, including Emericellopsis atlantica sp. nov. with signatures of a generalist lifestyle and marine biomass degradation.</title>
        <authorList>
            <person name="Hagestad O.C."/>
            <person name="Hou L."/>
            <person name="Andersen J.H."/>
            <person name="Hansen E.H."/>
            <person name="Altermark B."/>
            <person name="Li C."/>
            <person name="Kuhnert E."/>
            <person name="Cox R.J."/>
            <person name="Crous P.W."/>
            <person name="Spatafora J.W."/>
            <person name="Lail K."/>
            <person name="Amirebrahimi M."/>
            <person name="Lipzen A."/>
            <person name="Pangilinan J."/>
            <person name="Andreopoulos W."/>
            <person name="Hayes R.D."/>
            <person name="Ng V."/>
            <person name="Grigoriev I.V."/>
            <person name="Jackson S.A."/>
            <person name="Sutton T.D.S."/>
            <person name="Dobson A.D.W."/>
            <person name="Rama T."/>
        </authorList>
    </citation>
    <scope>NUCLEOTIDE SEQUENCE</scope>
    <source>
        <strain evidence="2">TRa3180A</strain>
    </source>
</reference>
<feature type="region of interest" description="Disordered" evidence="1">
    <location>
        <begin position="345"/>
        <end position="413"/>
    </location>
</feature>
<keyword evidence="3" id="KW-1185">Reference proteome</keyword>